<dbReference type="OrthoDB" id="1752268at2759"/>
<name>A0A1U8B0Q8_NELNU</name>
<dbReference type="RefSeq" id="XP_010274290.1">
    <property type="nucleotide sequence ID" value="XM_010275988.1"/>
</dbReference>
<organism evidence="1 2">
    <name type="scientific">Nelumbo nucifera</name>
    <name type="common">Sacred lotus</name>
    <dbReference type="NCBI Taxonomy" id="4432"/>
    <lineage>
        <taxon>Eukaryota</taxon>
        <taxon>Viridiplantae</taxon>
        <taxon>Streptophyta</taxon>
        <taxon>Embryophyta</taxon>
        <taxon>Tracheophyta</taxon>
        <taxon>Spermatophyta</taxon>
        <taxon>Magnoliopsida</taxon>
        <taxon>Proteales</taxon>
        <taxon>Nelumbonaceae</taxon>
        <taxon>Nelumbo</taxon>
    </lineage>
</organism>
<dbReference type="GeneID" id="104609615"/>
<dbReference type="AlphaFoldDB" id="A0A1U8B0Q8"/>
<dbReference type="Proteomes" id="UP000189703">
    <property type="component" value="Unplaced"/>
</dbReference>
<dbReference type="OMA" id="PAKICTI"/>
<dbReference type="KEGG" id="nnu:104609615"/>
<dbReference type="PANTHER" id="PTHR33240:SF16">
    <property type="match status" value="1"/>
</dbReference>
<evidence type="ECO:0000313" key="2">
    <source>
        <dbReference type="RefSeq" id="XP_010274290.1"/>
    </source>
</evidence>
<keyword evidence="1" id="KW-1185">Reference proteome</keyword>
<dbReference type="InParanoid" id="A0A1U8B0Q8"/>
<dbReference type="PANTHER" id="PTHR33240">
    <property type="entry name" value="OS08G0508500 PROTEIN"/>
    <property type="match status" value="1"/>
</dbReference>
<reference evidence="2" key="1">
    <citation type="submission" date="2025-08" db="UniProtKB">
        <authorList>
            <consortium name="RefSeq"/>
        </authorList>
    </citation>
    <scope>IDENTIFICATION</scope>
</reference>
<evidence type="ECO:0000313" key="1">
    <source>
        <dbReference type="Proteomes" id="UP000189703"/>
    </source>
</evidence>
<proteinExistence type="predicted"/>
<protein>
    <submittedName>
        <fullName evidence="2">Uncharacterized protein LOC104609615</fullName>
    </submittedName>
</protein>
<gene>
    <name evidence="2" type="primary">LOC104609615</name>
</gene>
<sequence length="180" mass="20568">MKWPRKLKWNPKRGNPMKYCKYHHGTRHDVKDCYDLKNEIESLIHRGHLKQFVGGEVGTSSSQQKHQQVAGVIDVLVGSMASGGASALVRKAYARQLNFQEHAPKKQKYPDTPWRPRCLHALIFTDEDLEGVTVPHDDALVVATIISNFMVKNILVDNGLSADIIFYDTYERRKLAQERL</sequence>
<accession>A0A1U8B0Q8</accession>